<evidence type="ECO:0000313" key="2">
    <source>
        <dbReference type="Proteomes" id="UP000028488"/>
    </source>
</evidence>
<geneLocation type="plasmid" evidence="1 2">
    <name>pPDG2</name>
</geneLocation>
<gene>
    <name evidence="1" type="ORF">EP51_42635</name>
</gene>
<name>A0A076EYJ9_RHOOP</name>
<sequence length="151" mass="16311">MTTVESGAYEITLYDDDDDANGVANILATLLQQNIQTHPNRIDVARHIARPVGVFSTDTNASATIIFRRDHAVICNDIVNKPAVVVWATVGQILDVAQLKMNAGGLLPVGFFTRRGLTVLGHILTRRLVVKGLLTHPATALRMIAMLSVAS</sequence>
<organism evidence="1 2">
    <name type="scientific">Rhodococcus opacus</name>
    <name type="common">Nocardia opaca</name>
    <dbReference type="NCBI Taxonomy" id="37919"/>
    <lineage>
        <taxon>Bacteria</taxon>
        <taxon>Bacillati</taxon>
        <taxon>Actinomycetota</taxon>
        <taxon>Actinomycetes</taxon>
        <taxon>Mycobacteriales</taxon>
        <taxon>Nocardiaceae</taxon>
        <taxon>Rhodococcus</taxon>
    </lineage>
</organism>
<keyword evidence="1" id="KW-0614">Plasmid</keyword>
<proteinExistence type="predicted"/>
<protein>
    <submittedName>
        <fullName evidence="1">Uncharacterized protein</fullName>
    </submittedName>
</protein>
<dbReference type="RefSeq" id="WP_128643187.1">
    <property type="nucleotide sequence ID" value="NZ_CP008949.1"/>
</dbReference>
<dbReference type="Proteomes" id="UP000028488">
    <property type="component" value="Plasmid pPDG2"/>
</dbReference>
<evidence type="ECO:0000313" key="1">
    <source>
        <dbReference type="EMBL" id="AII10861.1"/>
    </source>
</evidence>
<accession>A0A076EYJ9</accession>
<dbReference type="AlphaFoldDB" id="A0A076EYJ9"/>
<reference evidence="1 2" key="1">
    <citation type="submission" date="2014-07" db="EMBL/GenBank/DDBJ databases">
        <title>Genome Sequence of Rhodococcus opacus Strain R7, a Biodegrader of Mono- and Polycyclic Aromatic Hydrocarbons.</title>
        <authorList>
            <person name="Di Gennaro P."/>
            <person name="Zampolli J."/>
            <person name="Presti I."/>
            <person name="Cappelletti M."/>
            <person name="D'Ursi P."/>
            <person name="Orro A."/>
            <person name="Mezzelani A."/>
            <person name="Milanesi L."/>
        </authorList>
    </citation>
    <scope>NUCLEOTIDE SEQUENCE [LARGE SCALE GENOMIC DNA]</scope>
    <source>
        <strain evidence="1 2">R7</strain>
        <plasmid evidence="1">pPDG2</plasmid>
    </source>
</reference>
<dbReference type="EMBL" id="CP008949">
    <property type="protein sequence ID" value="AII10861.1"/>
    <property type="molecule type" value="Genomic_DNA"/>
</dbReference>